<keyword evidence="1" id="KW-0805">Transcription regulation</keyword>
<evidence type="ECO:0000256" key="1">
    <source>
        <dbReference type="ARBA" id="ARBA00023015"/>
    </source>
</evidence>
<dbReference type="GO" id="GO:0006355">
    <property type="term" value="P:regulation of DNA-templated transcription"/>
    <property type="evidence" value="ECO:0007669"/>
    <property type="project" value="InterPro"/>
</dbReference>
<dbReference type="SUPFAM" id="SSF46785">
    <property type="entry name" value="Winged helix' DNA-binding domain"/>
    <property type="match status" value="1"/>
</dbReference>
<dbReference type="RefSeq" id="WP_040141527.1">
    <property type="nucleotide sequence ID" value="NZ_CP006990.1"/>
</dbReference>
<dbReference type="AlphaFoldDB" id="A0A060IG73"/>
<proteinExistence type="predicted"/>
<evidence type="ECO:0000313" key="7">
    <source>
        <dbReference type="Proteomes" id="UP000027180"/>
    </source>
</evidence>
<protein>
    <submittedName>
        <fullName evidence="6">Crp family transcriptional regulator protein</fullName>
    </submittedName>
</protein>
<evidence type="ECO:0000256" key="2">
    <source>
        <dbReference type="ARBA" id="ARBA00023125"/>
    </source>
</evidence>
<dbReference type="Pfam" id="PF13545">
    <property type="entry name" value="HTH_Crp_2"/>
    <property type="match status" value="1"/>
</dbReference>
<dbReference type="OrthoDB" id="7506088at2"/>
<accession>A0A060IG73</accession>
<feature type="domain" description="HTH crp-type" evidence="5">
    <location>
        <begin position="151"/>
        <end position="217"/>
    </location>
</feature>
<keyword evidence="3" id="KW-0804">Transcription</keyword>
<dbReference type="Gene3D" id="2.60.120.10">
    <property type="entry name" value="Jelly Rolls"/>
    <property type="match status" value="1"/>
</dbReference>
<reference evidence="6 7" key="1">
    <citation type="submission" date="2013-12" db="EMBL/GenBank/DDBJ databases">
        <title>Complete genome sequence of Rhizobium etli bv. mimosae IE4771.</title>
        <authorList>
            <person name="Bustos P."/>
            <person name="Santamaria R.I."/>
            <person name="Lozano L."/>
            <person name="Ormeno-Orrillo E."/>
            <person name="Rogel M.A."/>
            <person name="Romero D."/>
            <person name="Cevallos M.A."/>
            <person name="Martinez-Romero E."/>
            <person name="Gonzalez V."/>
        </authorList>
    </citation>
    <scope>NUCLEOTIDE SEQUENCE [LARGE SCALE GENOMIC DNA]</scope>
    <source>
        <strain evidence="6 7">IE4771</strain>
        <plasmid evidence="7">Plasmid pRetIE4771d</plasmid>
    </source>
</reference>
<dbReference type="GO" id="GO:0003677">
    <property type="term" value="F:DNA binding"/>
    <property type="evidence" value="ECO:0007669"/>
    <property type="project" value="UniProtKB-KW"/>
</dbReference>
<name>A0A060IG73_RHIET</name>
<evidence type="ECO:0000256" key="4">
    <source>
        <dbReference type="SAM" id="MobiDB-lite"/>
    </source>
</evidence>
<dbReference type="InterPro" id="IPR036390">
    <property type="entry name" value="WH_DNA-bd_sf"/>
</dbReference>
<dbReference type="InterPro" id="IPR018490">
    <property type="entry name" value="cNMP-bd_dom_sf"/>
</dbReference>
<dbReference type="SUPFAM" id="SSF51206">
    <property type="entry name" value="cAMP-binding domain-like"/>
    <property type="match status" value="1"/>
</dbReference>
<geneLocation type="plasmid" evidence="6 7">
    <name>pRetIE4771d</name>
</geneLocation>
<evidence type="ECO:0000313" key="6">
    <source>
        <dbReference type="EMBL" id="AIC30601.1"/>
    </source>
</evidence>
<evidence type="ECO:0000256" key="3">
    <source>
        <dbReference type="ARBA" id="ARBA00023163"/>
    </source>
</evidence>
<dbReference type="InterPro" id="IPR012318">
    <property type="entry name" value="HTH_CRP"/>
</dbReference>
<keyword evidence="2" id="KW-0238">DNA-binding</keyword>
<dbReference type="KEGG" id="rei:IE4771_PD00046"/>
<organism evidence="6 7">
    <name type="scientific">Rhizobium etli bv. mimosae str. IE4771</name>
    <dbReference type="NCBI Taxonomy" id="1432050"/>
    <lineage>
        <taxon>Bacteria</taxon>
        <taxon>Pseudomonadati</taxon>
        <taxon>Pseudomonadota</taxon>
        <taxon>Alphaproteobacteria</taxon>
        <taxon>Hyphomicrobiales</taxon>
        <taxon>Rhizobiaceae</taxon>
        <taxon>Rhizobium/Agrobacterium group</taxon>
        <taxon>Rhizobium</taxon>
    </lineage>
</organism>
<gene>
    <name evidence="6" type="ORF">IE4771_PD00046</name>
</gene>
<sequence>MAETTMQPKENRLLGLLPEDEYAAVVAHLEPCAIPRGFIIAPADAIIEHAYFPCAGIGSVINISPEGNRVEAGLFGRDGFAPAAAVVGASISVPEVAVQVPGFAYRLRQNTLLDLMNTQPVFASLLHKAVYVLATQAGFTALSNAVHEIDERLARWILMCHDRIDGNELALTHEFIALMLAVRRPSVTTALHLLEGYRFIRSVRGLVIVRDRAGLEDFASDAYGKAEDEYERLIGPLRKSKRGPNDIPSPRPA</sequence>
<dbReference type="HOGENOM" id="CLU_077340_0_0_5"/>
<dbReference type="EMBL" id="CP006990">
    <property type="protein sequence ID" value="AIC30601.1"/>
    <property type="molecule type" value="Genomic_DNA"/>
</dbReference>
<keyword evidence="6" id="KW-0614">Plasmid</keyword>
<evidence type="ECO:0000259" key="5">
    <source>
        <dbReference type="Pfam" id="PF13545"/>
    </source>
</evidence>
<dbReference type="Proteomes" id="UP000027180">
    <property type="component" value="Plasmid pRetIE4771d"/>
</dbReference>
<feature type="region of interest" description="Disordered" evidence="4">
    <location>
        <begin position="234"/>
        <end position="253"/>
    </location>
</feature>
<dbReference type="InterPro" id="IPR014710">
    <property type="entry name" value="RmlC-like_jellyroll"/>
</dbReference>